<dbReference type="GO" id="GO:0046872">
    <property type="term" value="F:metal ion binding"/>
    <property type="evidence" value="ECO:0007669"/>
    <property type="project" value="UniProtKB-KW"/>
</dbReference>
<dbReference type="InterPro" id="IPR020464">
    <property type="entry name" value="LanC-like_prot_euk"/>
</dbReference>
<protein>
    <submittedName>
        <fullName evidence="4">Lanthionine synthetase C-like protein</fullName>
    </submittedName>
</protein>
<reference evidence="4" key="1">
    <citation type="submission" date="2016-11" db="UniProtKB">
        <authorList>
            <consortium name="WormBaseParasite"/>
        </authorList>
    </citation>
    <scope>IDENTIFICATION</scope>
</reference>
<dbReference type="CDD" id="cd04794">
    <property type="entry name" value="euk_LANCL"/>
    <property type="match status" value="1"/>
</dbReference>
<dbReference type="WBParaSite" id="L893_g1631.t1">
    <property type="protein sequence ID" value="L893_g1631.t1"/>
    <property type="gene ID" value="L893_g1631"/>
</dbReference>
<dbReference type="PANTHER" id="PTHR12736:SF7">
    <property type="entry name" value="LANC-LIKE PROTEIN 3"/>
    <property type="match status" value="1"/>
</dbReference>
<dbReference type="SMART" id="SM01260">
    <property type="entry name" value="LANC_like"/>
    <property type="match status" value="1"/>
</dbReference>
<accession>A0A1I7YGY5</accession>
<dbReference type="PRINTS" id="PR01951">
    <property type="entry name" value="LANCEUKARYTE"/>
</dbReference>
<dbReference type="Proteomes" id="UP000095287">
    <property type="component" value="Unplaced"/>
</dbReference>
<sequence length="452" mass="50477">MIARGLDSSGNPKPIDFVAASDSEVAAARKLREVLDRDGSEAPHFTLTAASERYFRNPYETADVSRLHFGSSEMRLEQLCDLVANRLMDDEEKVGPYVGVSGIALALFRASQIFHGNVEFSKRLLAKSHELQAATQKYRASSKAALLYLLGECGFLTVNLLTGFDSAHAENQLQELEKIGRTFSEDHSQMWDELFCGRCGFLAAALVLRQEKRISIDTHLIQGVLHAIIRSGQAHARRSRSRSPLMFEYHGKEYFGAAHGLCGIVQMLLNFHDLLDSDQLQLLRGTINWLATTQSADGNFPSSGGHIGESHHSLVHWCHGAPGFALLFLSAHRVFGDQSYMAVMERALDCLWHRGMLRKGPGLCHGLSGNGYIFLLAYRFSGREEFFHKARAFAVVMFSEQFQRLANTPDCPFSLFEGWAGAISFLADLLEPHKAQFPLYPIRDYSYLPESL</sequence>
<evidence type="ECO:0000256" key="2">
    <source>
        <dbReference type="PIRSR" id="PIRSR607822-1"/>
    </source>
</evidence>
<name>A0A1I7YGY5_9BILA</name>
<dbReference type="AlphaFoldDB" id="A0A1I7YGY5"/>
<dbReference type="GO" id="GO:0031179">
    <property type="term" value="P:peptide modification"/>
    <property type="evidence" value="ECO:0007669"/>
    <property type="project" value="InterPro"/>
</dbReference>
<dbReference type="SUPFAM" id="SSF158745">
    <property type="entry name" value="LanC-like"/>
    <property type="match status" value="1"/>
</dbReference>
<evidence type="ECO:0000256" key="1">
    <source>
        <dbReference type="ARBA" id="ARBA00007179"/>
    </source>
</evidence>
<dbReference type="PANTHER" id="PTHR12736">
    <property type="entry name" value="LANC-LIKE PROTEIN"/>
    <property type="match status" value="1"/>
</dbReference>
<comment type="similarity">
    <text evidence="1">Belongs to the LanC-like protein family.</text>
</comment>
<dbReference type="PRINTS" id="PR01950">
    <property type="entry name" value="LANCSUPER"/>
</dbReference>
<keyword evidence="2" id="KW-0862">Zinc</keyword>
<dbReference type="GO" id="GO:0005975">
    <property type="term" value="P:carbohydrate metabolic process"/>
    <property type="evidence" value="ECO:0007669"/>
    <property type="project" value="InterPro"/>
</dbReference>
<evidence type="ECO:0000313" key="4">
    <source>
        <dbReference type="WBParaSite" id="L893_g1631.t1"/>
    </source>
</evidence>
<feature type="binding site" evidence="2">
    <location>
        <position position="365"/>
    </location>
    <ligand>
        <name>Zn(2+)</name>
        <dbReference type="ChEBI" id="CHEBI:29105"/>
    </ligand>
</feature>
<keyword evidence="2" id="KW-0479">Metal-binding</keyword>
<feature type="binding site" evidence="2">
    <location>
        <position position="318"/>
    </location>
    <ligand>
        <name>Zn(2+)</name>
        <dbReference type="ChEBI" id="CHEBI:29105"/>
    </ligand>
</feature>
<feature type="binding site" evidence="2">
    <location>
        <position position="364"/>
    </location>
    <ligand>
        <name>Zn(2+)</name>
        <dbReference type="ChEBI" id="CHEBI:29105"/>
    </ligand>
</feature>
<dbReference type="InterPro" id="IPR012341">
    <property type="entry name" value="6hp_glycosidase-like_sf"/>
</dbReference>
<dbReference type="GO" id="GO:0005886">
    <property type="term" value="C:plasma membrane"/>
    <property type="evidence" value="ECO:0007669"/>
    <property type="project" value="TreeGrafter"/>
</dbReference>
<dbReference type="InterPro" id="IPR007822">
    <property type="entry name" value="LANC-like"/>
</dbReference>
<keyword evidence="3" id="KW-1185">Reference proteome</keyword>
<proteinExistence type="inferred from homology"/>
<organism evidence="3 4">
    <name type="scientific">Steinernema glaseri</name>
    <dbReference type="NCBI Taxonomy" id="37863"/>
    <lineage>
        <taxon>Eukaryota</taxon>
        <taxon>Metazoa</taxon>
        <taxon>Ecdysozoa</taxon>
        <taxon>Nematoda</taxon>
        <taxon>Chromadorea</taxon>
        <taxon>Rhabditida</taxon>
        <taxon>Tylenchina</taxon>
        <taxon>Panagrolaimomorpha</taxon>
        <taxon>Strongyloidoidea</taxon>
        <taxon>Steinernematidae</taxon>
        <taxon>Steinernema</taxon>
    </lineage>
</organism>
<evidence type="ECO:0000313" key="3">
    <source>
        <dbReference type="Proteomes" id="UP000095287"/>
    </source>
</evidence>
<dbReference type="Gene3D" id="1.50.10.10">
    <property type="match status" value="1"/>
</dbReference>
<dbReference type="Pfam" id="PF05147">
    <property type="entry name" value="LANC_like"/>
    <property type="match status" value="1"/>
</dbReference>